<dbReference type="EMBL" id="MNPL01004895">
    <property type="protein sequence ID" value="OQR76377.1"/>
    <property type="molecule type" value="Genomic_DNA"/>
</dbReference>
<evidence type="ECO:0000313" key="7">
    <source>
        <dbReference type="Proteomes" id="UP000192247"/>
    </source>
</evidence>
<dbReference type="STRING" id="418985.A0A1V9XSA8"/>
<dbReference type="PANTHER" id="PTHR10196:SF57">
    <property type="entry name" value="XYLULOSE KINASE"/>
    <property type="match status" value="1"/>
</dbReference>
<dbReference type="GO" id="GO:0042732">
    <property type="term" value="P:D-xylose metabolic process"/>
    <property type="evidence" value="ECO:0007669"/>
    <property type="project" value="UniProtKB-UniRule"/>
</dbReference>
<organism evidence="6 7">
    <name type="scientific">Tropilaelaps mercedesae</name>
    <dbReference type="NCBI Taxonomy" id="418985"/>
    <lineage>
        <taxon>Eukaryota</taxon>
        <taxon>Metazoa</taxon>
        <taxon>Ecdysozoa</taxon>
        <taxon>Arthropoda</taxon>
        <taxon>Chelicerata</taxon>
        <taxon>Arachnida</taxon>
        <taxon>Acari</taxon>
        <taxon>Parasitiformes</taxon>
        <taxon>Mesostigmata</taxon>
        <taxon>Gamasina</taxon>
        <taxon>Dermanyssoidea</taxon>
        <taxon>Laelapidae</taxon>
        <taxon>Tropilaelaps</taxon>
    </lineage>
</organism>
<accession>A0A1V9XSA8</accession>
<dbReference type="Proteomes" id="UP000192247">
    <property type="component" value="Unassembled WGS sequence"/>
</dbReference>
<evidence type="ECO:0000259" key="5">
    <source>
        <dbReference type="Pfam" id="PF00370"/>
    </source>
</evidence>
<name>A0A1V9XSA8_9ACAR</name>
<dbReference type="AlphaFoldDB" id="A0A1V9XSA8"/>
<dbReference type="GO" id="GO:0005524">
    <property type="term" value="F:ATP binding"/>
    <property type="evidence" value="ECO:0007669"/>
    <property type="project" value="UniProtKB-KW"/>
</dbReference>
<dbReference type="GO" id="GO:0004856">
    <property type="term" value="F:D-xylulokinase activity"/>
    <property type="evidence" value="ECO:0007669"/>
    <property type="project" value="UniProtKB-UniRule"/>
</dbReference>
<evidence type="ECO:0000313" key="6">
    <source>
        <dbReference type="EMBL" id="OQR76377.1"/>
    </source>
</evidence>
<keyword evidence="4" id="KW-0119">Carbohydrate metabolism</keyword>
<keyword evidence="4" id="KW-0067">ATP-binding</keyword>
<sequence>MVDNPKYYLGLDLSTQQLKAAVIETVCDRRSSAESYPPPLVKTLIVCEENVIFDRLGFGTTSGVYCKGPYTVVAPTRMWIVALDMLLNKLRSKVDLSRVLCIGGCAQQHGTVYWGDAAKLREMSPLRSLQENLEGAFTVLDSPIWMDSSTTRECRAMEAAVGGAQRLAQLTGSRAYERFSGPQIARIARQLPCQYQRTQRISLVSSFLSSIFIGDIAPIDVSDASGMNLMDVRTNSWSYTCVRACFAQNPPEKRDEAARDLLNKLGNAAGLIPSGADLGSVSKYMQSRFGFGAHCHVAAFTEKNQPGLLQGHLMVNPLDPTRLMMMLCFKNGSLMRDNIVKELAEDHWARFNELLGFTPPGNLGKVGVYYDYPEILPERHGRYRFDVSGPEPILVERPFAPEEEVRALIEGLYPP</sequence>
<comment type="catalytic activity">
    <reaction evidence="4">
        <text>D-xylulose + ATP = D-xylulose 5-phosphate + ADP + H(+)</text>
        <dbReference type="Rhea" id="RHEA:10964"/>
        <dbReference type="ChEBI" id="CHEBI:15378"/>
        <dbReference type="ChEBI" id="CHEBI:17140"/>
        <dbReference type="ChEBI" id="CHEBI:30616"/>
        <dbReference type="ChEBI" id="CHEBI:57737"/>
        <dbReference type="ChEBI" id="CHEBI:456216"/>
        <dbReference type="EC" id="2.7.1.17"/>
    </reaction>
</comment>
<evidence type="ECO:0000256" key="2">
    <source>
        <dbReference type="ARBA" id="ARBA00022679"/>
    </source>
</evidence>
<dbReference type="GO" id="GO:0005829">
    <property type="term" value="C:cytosol"/>
    <property type="evidence" value="ECO:0007669"/>
    <property type="project" value="TreeGrafter"/>
</dbReference>
<dbReference type="Pfam" id="PF00370">
    <property type="entry name" value="FGGY_N"/>
    <property type="match status" value="1"/>
</dbReference>
<evidence type="ECO:0000256" key="3">
    <source>
        <dbReference type="ARBA" id="ARBA00022777"/>
    </source>
</evidence>
<keyword evidence="3 4" id="KW-0418">Kinase</keyword>
<comment type="caution">
    <text evidence="6">The sequence shown here is derived from an EMBL/GenBank/DDBJ whole genome shotgun (WGS) entry which is preliminary data.</text>
</comment>
<protein>
    <recommendedName>
        <fullName evidence="4">Xylulose kinase</fullName>
        <ecNumber evidence="4">2.7.1.17</ecNumber>
    </recommendedName>
</protein>
<dbReference type="PANTHER" id="PTHR10196">
    <property type="entry name" value="SUGAR KINASE"/>
    <property type="match status" value="1"/>
</dbReference>
<keyword evidence="4" id="KW-0859">Xylose metabolism</keyword>
<dbReference type="SUPFAM" id="SSF53067">
    <property type="entry name" value="Actin-like ATPase domain"/>
    <property type="match status" value="1"/>
</dbReference>
<evidence type="ECO:0000256" key="1">
    <source>
        <dbReference type="ARBA" id="ARBA00009156"/>
    </source>
</evidence>
<dbReference type="InterPro" id="IPR043129">
    <property type="entry name" value="ATPase_NBD"/>
</dbReference>
<reference evidence="6 7" key="1">
    <citation type="journal article" date="2017" name="Gigascience">
        <title>Draft genome of the honey bee ectoparasitic mite, Tropilaelaps mercedesae, is shaped by the parasitic life history.</title>
        <authorList>
            <person name="Dong X."/>
            <person name="Armstrong S.D."/>
            <person name="Xia D."/>
            <person name="Makepeace B.L."/>
            <person name="Darby A.C."/>
            <person name="Kadowaki T."/>
        </authorList>
    </citation>
    <scope>NUCLEOTIDE SEQUENCE [LARGE SCALE GENOMIC DNA]</scope>
    <source>
        <strain evidence="6">Wuxi-XJTLU</strain>
    </source>
</reference>
<keyword evidence="4" id="KW-0547">Nucleotide-binding</keyword>
<keyword evidence="7" id="KW-1185">Reference proteome</keyword>
<comment type="similarity">
    <text evidence="1 4">Belongs to the FGGY kinase family.</text>
</comment>
<dbReference type="OrthoDB" id="1728974at2759"/>
<dbReference type="InParanoid" id="A0A1V9XSA8"/>
<dbReference type="GO" id="GO:0005997">
    <property type="term" value="P:xylulose metabolic process"/>
    <property type="evidence" value="ECO:0007669"/>
    <property type="project" value="UniProtKB-UniRule"/>
</dbReference>
<dbReference type="FunCoup" id="A0A1V9XSA8">
    <property type="interactions" value="318"/>
</dbReference>
<dbReference type="CDD" id="cd07776">
    <property type="entry name" value="ASKHA_NBD_FGGY_SpXK-like"/>
    <property type="match status" value="1"/>
</dbReference>
<keyword evidence="2 4" id="KW-0808">Transferase</keyword>
<gene>
    <name evidence="6" type="ORF">BIW11_03090</name>
</gene>
<evidence type="ECO:0000256" key="4">
    <source>
        <dbReference type="RuleBase" id="RU367058"/>
    </source>
</evidence>
<comment type="function">
    <text evidence="4">Phosphorylates D-xylulose to produce D-xylulose 5-phosphate, a molecule that may play an important role in the regulation of glucose metabolism and lipogenesis.</text>
</comment>
<dbReference type="InterPro" id="IPR018484">
    <property type="entry name" value="FGGY_N"/>
</dbReference>
<dbReference type="EC" id="2.7.1.17" evidence="4"/>
<feature type="domain" description="Carbohydrate kinase FGGY N-terminal" evidence="5">
    <location>
        <begin position="144"/>
        <end position="244"/>
    </location>
</feature>
<proteinExistence type="inferred from homology"/>
<dbReference type="Gene3D" id="3.30.420.40">
    <property type="match status" value="2"/>
</dbReference>
<dbReference type="InterPro" id="IPR042024">
    <property type="entry name" value="D-XK_euk"/>
</dbReference>